<evidence type="ECO:0008006" key="4">
    <source>
        <dbReference type="Google" id="ProtNLM"/>
    </source>
</evidence>
<name>A0A2R8BY67_9RHOB</name>
<feature type="signal peptide" evidence="1">
    <location>
        <begin position="1"/>
        <end position="20"/>
    </location>
</feature>
<dbReference type="PROSITE" id="PS51257">
    <property type="entry name" value="PROKAR_LIPOPROTEIN"/>
    <property type="match status" value="1"/>
</dbReference>
<keyword evidence="1" id="KW-0732">Signal</keyword>
<gene>
    <name evidence="2" type="ORF">PAA8504_02947</name>
</gene>
<organism evidence="2 3">
    <name type="scientific">Palleronia abyssalis</name>
    <dbReference type="NCBI Taxonomy" id="1501240"/>
    <lineage>
        <taxon>Bacteria</taxon>
        <taxon>Pseudomonadati</taxon>
        <taxon>Pseudomonadota</taxon>
        <taxon>Alphaproteobacteria</taxon>
        <taxon>Rhodobacterales</taxon>
        <taxon>Roseobacteraceae</taxon>
        <taxon>Palleronia</taxon>
    </lineage>
</organism>
<evidence type="ECO:0000256" key="1">
    <source>
        <dbReference type="SAM" id="SignalP"/>
    </source>
</evidence>
<dbReference type="AlphaFoldDB" id="A0A2R8BY67"/>
<accession>A0A2R8BY67</accession>
<protein>
    <recommendedName>
        <fullName evidence="4">Entericidin B membrane lipoprotein</fullName>
    </recommendedName>
</protein>
<evidence type="ECO:0000313" key="3">
    <source>
        <dbReference type="Proteomes" id="UP000244912"/>
    </source>
</evidence>
<dbReference type="RefSeq" id="WP_108894910.1">
    <property type="nucleotide sequence ID" value="NZ_ONZF01000007.1"/>
</dbReference>
<sequence length="45" mass="4720">MRMTLIAFAALLGLTACETAGGFGQDVENTGEFIEGSAQEVQNDL</sequence>
<dbReference type="Proteomes" id="UP000244912">
    <property type="component" value="Unassembled WGS sequence"/>
</dbReference>
<proteinExistence type="predicted"/>
<dbReference type="OrthoDB" id="7363288at2"/>
<keyword evidence="3" id="KW-1185">Reference proteome</keyword>
<reference evidence="2 3" key="1">
    <citation type="submission" date="2018-03" db="EMBL/GenBank/DDBJ databases">
        <authorList>
            <person name="Keele B.F."/>
        </authorList>
    </citation>
    <scope>NUCLEOTIDE SEQUENCE [LARGE SCALE GENOMIC DNA]</scope>
    <source>
        <strain evidence="2 3">CECT 8504</strain>
    </source>
</reference>
<evidence type="ECO:0000313" key="2">
    <source>
        <dbReference type="EMBL" id="SPJ25101.1"/>
    </source>
</evidence>
<feature type="chain" id="PRO_5015345018" description="Entericidin B membrane lipoprotein" evidence="1">
    <location>
        <begin position="21"/>
        <end position="45"/>
    </location>
</feature>
<dbReference type="EMBL" id="ONZF01000007">
    <property type="protein sequence ID" value="SPJ25101.1"/>
    <property type="molecule type" value="Genomic_DNA"/>
</dbReference>